<protein>
    <recommendedName>
        <fullName evidence="3">50S ribosomal protein L34e</fullName>
    </recommendedName>
</protein>
<evidence type="ECO:0000313" key="1">
    <source>
        <dbReference type="EMBL" id="MBP1992718.1"/>
    </source>
</evidence>
<gene>
    <name evidence="1" type="ORF">J2Z66_004331</name>
</gene>
<dbReference type="Proteomes" id="UP001519287">
    <property type="component" value="Unassembled WGS sequence"/>
</dbReference>
<evidence type="ECO:0000313" key="2">
    <source>
        <dbReference type="Proteomes" id="UP001519287"/>
    </source>
</evidence>
<accession>A0ABS4IYR0</accession>
<dbReference type="RefSeq" id="WP_209973977.1">
    <property type="nucleotide sequence ID" value="NZ_JAGGLB010000015.1"/>
</dbReference>
<organism evidence="1 2">
    <name type="scientific">Paenibacillus eucommiae</name>
    <dbReference type="NCBI Taxonomy" id="1355755"/>
    <lineage>
        <taxon>Bacteria</taxon>
        <taxon>Bacillati</taxon>
        <taxon>Bacillota</taxon>
        <taxon>Bacilli</taxon>
        <taxon>Bacillales</taxon>
        <taxon>Paenibacillaceae</taxon>
        <taxon>Paenibacillus</taxon>
    </lineage>
</organism>
<dbReference type="EMBL" id="JAGGLB010000015">
    <property type="protein sequence ID" value="MBP1992718.1"/>
    <property type="molecule type" value="Genomic_DNA"/>
</dbReference>
<sequence>MKFQKPRKPTNVLKFPKRSGKSRQIPKQACSYCKKKAPALSFYSDQGNKVIGVCRECKPQAERLGLLRL</sequence>
<proteinExistence type="predicted"/>
<evidence type="ECO:0008006" key="3">
    <source>
        <dbReference type="Google" id="ProtNLM"/>
    </source>
</evidence>
<name>A0ABS4IYR0_9BACL</name>
<keyword evidence="2" id="KW-1185">Reference proteome</keyword>
<reference evidence="1 2" key="1">
    <citation type="submission" date="2021-03" db="EMBL/GenBank/DDBJ databases">
        <title>Genomic Encyclopedia of Type Strains, Phase IV (KMG-IV): sequencing the most valuable type-strain genomes for metagenomic binning, comparative biology and taxonomic classification.</title>
        <authorList>
            <person name="Goeker M."/>
        </authorList>
    </citation>
    <scope>NUCLEOTIDE SEQUENCE [LARGE SCALE GENOMIC DNA]</scope>
    <source>
        <strain evidence="1 2">DSM 26048</strain>
    </source>
</reference>
<comment type="caution">
    <text evidence="1">The sequence shown here is derived from an EMBL/GenBank/DDBJ whole genome shotgun (WGS) entry which is preliminary data.</text>
</comment>